<gene>
    <name evidence="2" type="ORF">ACGRQ9_16570</name>
</gene>
<keyword evidence="3" id="KW-1185">Reference proteome</keyword>
<reference evidence="2 3" key="1">
    <citation type="submission" date="2024-10" db="EMBL/GenBank/DDBJ databases">
        <authorList>
            <person name="Yibar A."/>
            <person name="Saticioglu I.B."/>
            <person name="Duman M."/>
            <person name="Ajmi N."/>
            <person name="Gurler F."/>
            <person name="Ay H."/>
            <person name="Onuk E."/>
            <person name="Guler S."/>
            <person name="Romalde J.L."/>
        </authorList>
    </citation>
    <scope>NUCLEOTIDE SEQUENCE [LARGE SCALE GENOMIC DNA]</scope>
    <source>
        <strain evidence="2 3">14-MA-B</strain>
    </source>
</reference>
<evidence type="ECO:0000313" key="3">
    <source>
        <dbReference type="Proteomes" id="UP001607151"/>
    </source>
</evidence>
<proteinExistence type="predicted"/>
<feature type="region of interest" description="Disordered" evidence="1">
    <location>
        <begin position="109"/>
        <end position="130"/>
    </location>
</feature>
<evidence type="ECO:0008006" key="4">
    <source>
        <dbReference type="Google" id="ProtNLM"/>
    </source>
</evidence>
<accession>A0ABW7IZV8</accession>
<evidence type="ECO:0000313" key="2">
    <source>
        <dbReference type="EMBL" id="MFH0267059.1"/>
    </source>
</evidence>
<dbReference type="RefSeq" id="WP_394608609.1">
    <property type="nucleotide sequence ID" value="NZ_JBIHSJ010000004.1"/>
</dbReference>
<comment type="caution">
    <text evidence="2">The sequence shown here is derived from an EMBL/GenBank/DDBJ whole genome shotgun (WGS) entry which is preliminary data.</text>
</comment>
<evidence type="ECO:0000256" key="1">
    <source>
        <dbReference type="SAM" id="MobiDB-lite"/>
    </source>
</evidence>
<sequence length="142" mass="15567">MDMLASRFFTMHYSTLQHSAVWLFTLIAIVFSSVSAATSISPAPMVQTAQHFNTLESDAQHHASPCTGMAKTGLTADFPCSDSAKHSNEHCANCMTNYAALPTSLDIRNHPSSPQKYSDHTESIPNLTLPNLSRPPIQSVWF</sequence>
<dbReference type="EMBL" id="JBIHSN010000003">
    <property type="protein sequence ID" value="MFH0267059.1"/>
    <property type="molecule type" value="Genomic_DNA"/>
</dbReference>
<name>A0ABW7IZV8_9VIBR</name>
<organism evidence="2 3">
    <name type="scientific">Vibrio rumoiensis</name>
    <dbReference type="NCBI Taxonomy" id="76258"/>
    <lineage>
        <taxon>Bacteria</taxon>
        <taxon>Pseudomonadati</taxon>
        <taxon>Pseudomonadota</taxon>
        <taxon>Gammaproteobacteria</taxon>
        <taxon>Vibrionales</taxon>
        <taxon>Vibrionaceae</taxon>
        <taxon>Vibrio</taxon>
    </lineage>
</organism>
<dbReference type="Proteomes" id="UP001607151">
    <property type="component" value="Unassembled WGS sequence"/>
</dbReference>
<protein>
    <recommendedName>
        <fullName evidence="4">DUF2946 domain-containing protein</fullName>
    </recommendedName>
</protein>